<proteinExistence type="predicted"/>
<accession>A0A833QRM5</accession>
<reference evidence="2" key="1">
    <citation type="submission" date="2020-01" db="EMBL/GenBank/DDBJ databases">
        <title>Genome sequence of Kobresia littledalei, the first chromosome-level genome in the family Cyperaceae.</title>
        <authorList>
            <person name="Qu G."/>
        </authorList>
    </citation>
    <scope>NUCLEOTIDE SEQUENCE</scope>
    <source>
        <strain evidence="2">C.B.Clarke</strain>
        <tissue evidence="2">Leaf</tissue>
    </source>
</reference>
<comment type="caution">
    <text evidence="2">The sequence shown here is derived from an EMBL/GenBank/DDBJ whole genome shotgun (WGS) entry which is preliminary data.</text>
</comment>
<dbReference type="EMBL" id="SWLB01000022">
    <property type="protein sequence ID" value="KAF3324137.1"/>
    <property type="molecule type" value="Genomic_DNA"/>
</dbReference>
<feature type="transmembrane region" description="Helical" evidence="1">
    <location>
        <begin position="30"/>
        <end position="55"/>
    </location>
</feature>
<dbReference type="OrthoDB" id="650435at2759"/>
<evidence type="ECO:0000313" key="3">
    <source>
        <dbReference type="Proteomes" id="UP000623129"/>
    </source>
</evidence>
<dbReference type="AlphaFoldDB" id="A0A833QRM5"/>
<keyword evidence="1" id="KW-0472">Membrane</keyword>
<gene>
    <name evidence="2" type="ORF">FCM35_KLT11604</name>
</gene>
<keyword evidence="3" id="KW-1185">Reference proteome</keyword>
<keyword evidence="1" id="KW-0812">Transmembrane</keyword>
<evidence type="ECO:0000256" key="1">
    <source>
        <dbReference type="SAM" id="Phobius"/>
    </source>
</evidence>
<evidence type="ECO:0000313" key="2">
    <source>
        <dbReference type="EMBL" id="KAF3324137.1"/>
    </source>
</evidence>
<protein>
    <submittedName>
        <fullName evidence="2">Uncharacterized protein</fullName>
    </submittedName>
</protein>
<dbReference type="Proteomes" id="UP000623129">
    <property type="component" value="Unassembled WGS sequence"/>
</dbReference>
<organism evidence="2 3">
    <name type="scientific">Carex littledalei</name>
    <dbReference type="NCBI Taxonomy" id="544730"/>
    <lineage>
        <taxon>Eukaryota</taxon>
        <taxon>Viridiplantae</taxon>
        <taxon>Streptophyta</taxon>
        <taxon>Embryophyta</taxon>
        <taxon>Tracheophyta</taxon>
        <taxon>Spermatophyta</taxon>
        <taxon>Magnoliopsida</taxon>
        <taxon>Liliopsida</taxon>
        <taxon>Poales</taxon>
        <taxon>Cyperaceae</taxon>
        <taxon>Cyperoideae</taxon>
        <taxon>Cariceae</taxon>
        <taxon>Carex</taxon>
        <taxon>Carex subgen. Euthyceras</taxon>
    </lineage>
</organism>
<dbReference type="PANTHER" id="PTHR33429">
    <property type="entry name" value="OS02G0708000 PROTEIN-RELATED"/>
    <property type="match status" value="1"/>
</dbReference>
<name>A0A833QRM5_9POAL</name>
<keyword evidence="1" id="KW-1133">Transmembrane helix</keyword>
<sequence>MSTPSEQPLFASKPENTVAQHSTHYSHGSYLPVIIVLAVITILSIASCILGRLCLRGWNGHVSNDLEKGLDMAKADATGLKNKEDTSSKINPKVTTTLKCEVHINKNNRKKLFATRTTASVMSKKQGINRCELHGVYLSRKNNTSDLSGANEEGQP</sequence>